<sequence length="66" mass="7572">MSRRFDLPTTSCLISSMRRESNKRHSKLAYPSIVVQDDLVDNAMMKTPVAYRVAVQLHRPRGGARR</sequence>
<accession>A0A2T7DIQ2</accession>
<proteinExistence type="predicted"/>
<protein>
    <submittedName>
        <fullName evidence="1">Uncharacterized protein</fullName>
    </submittedName>
</protein>
<evidence type="ECO:0000313" key="2">
    <source>
        <dbReference type="Proteomes" id="UP000244336"/>
    </source>
</evidence>
<name>A0A2T7DIQ2_9POAL</name>
<dbReference type="EMBL" id="CM009753">
    <property type="protein sequence ID" value="PUZ55458.1"/>
    <property type="molecule type" value="Genomic_DNA"/>
</dbReference>
<dbReference type="Gramene" id="PUZ55458">
    <property type="protein sequence ID" value="PUZ55458"/>
    <property type="gene ID" value="GQ55_5G213200"/>
</dbReference>
<gene>
    <name evidence="1" type="ORF">GQ55_5G213200</name>
</gene>
<dbReference type="AlphaFoldDB" id="A0A2T7DIQ2"/>
<keyword evidence="2" id="KW-1185">Reference proteome</keyword>
<reference evidence="1 2" key="1">
    <citation type="submission" date="2018-04" db="EMBL/GenBank/DDBJ databases">
        <title>WGS assembly of Panicum hallii var. hallii HAL2.</title>
        <authorList>
            <person name="Lovell J."/>
            <person name="Jenkins J."/>
            <person name="Lowry D."/>
            <person name="Mamidi S."/>
            <person name="Sreedasyam A."/>
            <person name="Weng X."/>
            <person name="Barry K."/>
            <person name="Bonette J."/>
            <person name="Campitelli B."/>
            <person name="Daum C."/>
            <person name="Gordon S."/>
            <person name="Gould B."/>
            <person name="Lipzen A."/>
            <person name="MacQueen A."/>
            <person name="Palacio-Mejia J."/>
            <person name="Plott C."/>
            <person name="Shakirov E."/>
            <person name="Shu S."/>
            <person name="Yoshinaga Y."/>
            <person name="Zane M."/>
            <person name="Rokhsar D."/>
            <person name="Grimwood J."/>
            <person name="Schmutz J."/>
            <person name="Juenger T."/>
        </authorList>
    </citation>
    <scope>NUCLEOTIDE SEQUENCE [LARGE SCALE GENOMIC DNA]</scope>
    <source>
        <strain evidence="2">cv. HAL2</strain>
    </source>
</reference>
<evidence type="ECO:0000313" key="1">
    <source>
        <dbReference type="EMBL" id="PUZ55458.1"/>
    </source>
</evidence>
<dbReference type="Proteomes" id="UP000244336">
    <property type="component" value="Chromosome 5"/>
</dbReference>
<organism evidence="1 2">
    <name type="scientific">Panicum hallii var. hallii</name>
    <dbReference type="NCBI Taxonomy" id="1504633"/>
    <lineage>
        <taxon>Eukaryota</taxon>
        <taxon>Viridiplantae</taxon>
        <taxon>Streptophyta</taxon>
        <taxon>Embryophyta</taxon>
        <taxon>Tracheophyta</taxon>
        <taxon>Spermatophyta</taxon>
        <taxon>Magnoliopsida</taxon>
        <taxon>Liliopsida</taxon>
        <taxon>Poales</taxon>
        <taxon>Poaceae</taxon>
        <taxon>PACMAD clade</taxon>
        <taxon>Panicoideae</taxon>
        <taxon>Panicodae</taxon>
        <taxon>Paniceae</taxon>
        <taxon>Panicinae</taxon>
        <taxon>Panicum</taxon>
        <taxon>Panicum sect. Panicum</taxon>
    </lineage>
</organism>